<dbReference type="Proteomes" id="UP000027135">
    <property type="component" value="Unassembled WGS sequence"/>
</dbReference>
<protein>
    <submittedName>
        <fullName evidence="9">Glycoprotein endo-alpha-1,2-mannosidase</fullName>
    </submittedName>
</protein>
<evidence type="ECO:0000256" key="7">
    <source>
        <dbReference type="ARBA" id="ARBA00023034"/>
    </source>
</evidence>
<comment type="subcellular location">
    <subcellularLocation>
        <location evidence="1">Golgi apparatus membrane</location>
        <topology evidence="1">Single-pass type II membrane protein</topology>
    </subcellularLocation>
</comment>
<evidence type="ECO:0000256" key="2">
    <source>
        <dbReference type="ARBA" id="ARBA00009559"/>
    </source>
</evidence>
<evidence type="ECO:0000256" key="5">
    <source>
        <dbReference type="ARBA" id="ARBA00022968"/>
    </source>
</evidence>
<dbReference type="PANTHER" id="PTHR13572:SF4">
    <property type="entry name" value="RE57134P"/>
    <property type="match status" value="1"/>
</dbReference>
<evidence type="ECO:0000256" key="4">
    <source>
        <dbReference type="ARBA" id="ARBA00022801"/>
    </source>
</evidence>
<dbReference type="GO" id="GO:0004559">
    <property type="term" value="F:alpha-mannosidase activity"/>
    <property type="evidence" value="ECO:0007669"/>
    <property type="project" value="TreeGrafter"/>
</dbReference>
<dbReference type="Pfam" id="PF16317">
    <property type="entry name" value="Glyco_hydro_99"/>
    <property type="match status" value="1"/>
</dbReference>
<dbReference type="PANTHER" id="PTHR13572">
    <property type="entry name" value="ENDO-ALPHA-1,2-MANNOSIDASE"/>
    <property type="match status" value="1"/>
</dbReference>
<evidence type="ECO:0000256" key="8">
    <source>
        <dbReference type="ARBA" id="ARBA00023136"/>
    </source>
</evidence>
<accession>A0A067QTV9</accession>
<organism evidence="9 10">
    <name type="scientific">Zootermopsis nevadensis</name>
    <name type="common">Dampwood termite</name>
    <dbReference type="NCBI Taxonomy" id="136037"/>
    <lineage>
        <taxon>Eukaryota</taxon>
        <taxon>Metazoa</taxon>
        <taxon>Ecdysozoa</taxon>
        <taxon>Arthropoda</taxon>
        <taxon>Hexapoda</taxon>
        <taxon>Insecta</taxon>
        <taxon>Pterygota</taxon>
        <taxon>Neoptera</taxon>
        <taxon>Polyneoptera</taxon>
        <taxon>Dictyoptera</taxon>
        <taxon>Blattodea</taxon>
        <taxon>Blattoidea</taxon>
        <taxon>Termitoidae</taxon>
        <taxon>Termopsidae</taxon>
        <taxon>Zootermopsis</taxon>
    </lineage>
</organism>
<dbReference type="InterPro" id="IPR026071">
    <property type="entry name" value="Glyco_Hydrolase_99"/>
</dbReference>
<evidence type="ECO:0000256" key="6">
    <source>
        <dbReference type="ARBA" id="ARBA00022989"/>
    </source>
</evidence>
<keyword evidence="5" id="KW-0735">Signal-anchor</keyword>
<keyword evidence="6" id="KW-1133">Transmembrane helix</keyword>
<gene>
    <name evidence="9" type="ORF">L798_13669</name>
</gene>
<proteinExistence type="inferred from homology"/>
<dbReference type="AlphaFoldDB" id="A0A067QTV9"/>
<dbReference type="InParanoid" id="A0A067QTV9"/>
<evidence type="ECO:0000256" key="1">
    <source>
        <dbReference type="ARBA" id="ARBA00004323"/>
    </source>
</evidence>
<dbReference type="FunFam" id="3.20.20.80:FF:000019">
    <property type="entry name" value="glycoprotein endo-alpha-1,2-mannosidase"/>
    <property type="match status" value="1"/>
</dbReference>
<reference evidence="9 10" key="1">
    <citation type="journal article" date="2014" name="Nat. Commun.">
        <title>Molecular traces of alternative social organization in a termite genome.</title>
        <authorList>
            <person name="Terrapon N."/>
            <person name="Li C."/>
            <person name="Robertson H.M."/>
            <person name="Ji L."/>
            <person name="Meng X."/>
            <person name="Booth W."/>
            <person name="Chen Z."/>
            <person name="Childers C.P."/>
            <person name="Glastad K.M."/>
            <person name="Gokhale K."/>
            <person name="Gowin J."/>
            <person name="Gronenberg W."/>
            <person name="Hermansen R.A."/>
            <person name="Hu H."/>
            <person name="Hunt B.G."/>
            <person name="Huylmans A.K."/>
            <person name="Khalil S.M."/>
            <person name="Mitchell R.D."/>
            <person name="Munoz-Torres M.C."/>
            <person name="Mustard J.A."/>
            <person name="Pan H."/>
            <person name="Reese J.T."/>
            <person name="Scharf M.E."/>
            <person name="Sun F."/>
            <person name="Vogel H."/>
            <person name="Xiao J."/>
            <person name="Yang W."/>
            <person name="Yang Z."/>
            <person name="Yang Z."/>
            <person name="Zhou J."/>
            <person name="Zhu J."/>
            <person name="Brent C.S."/>
            <person name="Elsik C.G."/>
            <person name="Goodisman M.A."/>
            <person name="Liberles D.A."/>
            <person name="Roe R.M."/>
            <person name="Vargo E.L."/>
            <person name="Vilcinskas A."/>
            <person name="Wang J."/>
            <person name="Bornberg-Bauer E."/>
            <person name="Korb J."/>
            <person name="Zhang G."/>
            <person name="Liebig J."/>
        </authorList>
    </citation>
    <scope>NUCLEOTIDE SEQUENCE [LARGE SCALE GENOMIC DNA]</scope>
    <source>
        <tissue evidence="9">Whole organism</tissue>
    </source>
</reference>
<keyword evidence="4" id="KW-0378">Hydrolase</keyword>
<evidence type="ECO:0000313" key="9">
    <source>
        <dbReference type="EMBL" id="KDR12375.1"/>
    </source>
</evidence>
<dbReference type="eggNOG" id="ENOG502QPJV">
    <property type="taxonomic scope" value="Eukaryota"/>
</dbReference>
<name>A0A067QTV9_ZOONE</name>
<evidence type="ECO:0000313" key="10">
    <source>
        <dbReference type="Proteomes" id="UP000027135"/>
    </source>
</evidence>
<keyword evidence="8" id="KW-0472">Membrane</keyword>
<keyword evidence="7" id="KW-0333">Golgi apparatus</keyword>
<evidence type="ECO:0000256" key="3">
    <source>
        <dbReference type="ARBA" id="ARBA00022692"/>
    </source>
</evidence>
<comment type="similarity">
    <text evidence="2">Belongs to the glycosyl hydrolase 99 family.</text>
</comment>
<keyword evidence="3" id="KW-0812">Transmembrane</keyword>
<dbReference type="CDD" id="cd11574">
    <property type="entry name" value="GH99"/>
    <property type="match status" value="1"/>
</dbReference>
<dbReference type="GO" id="GO:0000139">
    <property type="term" value="C:Golgi membrane"/>
    <property type="evidence" value="ECO:0007669"/>
    <property type="project" value="UniProtKB-SubCell"/>
</dbReference>
<dbReference type="FunCoup" id="A0A067QTV9">
    <property type="interactions" value="246"/>
</dbReference>
<keyword evidence="10" id="KW-1185">Reference proteome</keyword>
<dbReference type="Gene3D" id="3.20.20.80">
    <property type="entry name" value="Glycosidases"/>
    <property type="match status" value="1"/>
</dbReference>
<dbReference type="OMA" id="GFLDYNP"/>
<sequence length="477" mass="55559">MVMSTRWFMICIKRYFSVSIILIICFTSALSIILYKWAEMDTKPDCLKQNMESVTTTHGNVALSKTLDIKMQLYTDRGILSQKSANKSELRLKWLHQKVEKISQKVRRSQTVKQIEQEEVSTTHPNYNVHIFYYAWYGNVAVDGHWRHWNHKYLPNWKKEDKIYPTGTHEPPGDVSSNFYPMLGCYSSKDPVVIDTHMKQLSDAKVGVVVVSWYPPGTSDPQGDSPDLILPLLLDSAQRHDIRVALHIEPYRDRNPINLSQYIRYIIGHYGGHPAFYRMQRRGRSLPVFYVYDSYLTPAGAWKELLSAKGNLSVRGTQLDGIFLGLLVDMQHRYDIKKSHFDGFYTYFATNGFTYGSSWKNWRSLSKFARQNYLLFVPSVGPGYIDTQIRPWNMVNTRHRRHGKYYEVGWRSALSAQAKLISITSFNEWHEGTQIEPAVQKATASFTYFDYEPEGPNFYLNLTKWWVKEFSKKQEGE</sequence>
<dbReference type="OrthoDB" id="406152at2759"/>
<dbReference type="STRING" id="136037.A0A067QTV9"/>
<dbReference type="EMBL" id="KK853022">
    <property type="protein sequence ID" value="KDR12375.1"/>
    <property type="molecule type" value="Genomic_DNA"/>
</dbReference>